<dbReference type="Proteomes" id="UP000075884">
    <property type="component" value="Unassembled WGS sequence"/>
</dbReference>
<dbReference type="EnsemblMetazoa" id="ADIR014102-RB">
    <property type="protein sequence ID" value="ADIR014102-PB"/>
    <property type="gene ID" value="ADIR014102"/>
</dbReference>
<evidence type="ECO:0000313" key="1">
    <source>
        <dbReference type="EnsemblMetazoa" id="ADIR014102-PB"/>
    </source>
</evidence>
<sequence length="70" mass="7584">FSSVSFASSCLISCDTTFFSWSQRLLARSFSNAVHLLPASSSCCLSVMISKRWPSSTASTVRILSNKSSL</sequence>
<dbReference type="AlphaFoldDB" id="A0A182NW16"/>
<dbReference type="VEuPathDB" id="VectorBase:ADIR014102"/>
<reference evidence="2" key="1">
    <citation type="submission" date="2013-03" db="EMBL/GenBank/DDBJ databases">
        <title>The Genome Sequence of Anopheles dirus WRAIR2.</title>
        <authorList>
            <consortium name="The Broad Institute Genomics Platform"/>
            <person name="Neafsey D.E."/>
            <person name="Walton C."/>
            <person name="Walker B."/>
            <person name="Young S.K."/>
            <person name="Zeng Q."/>
            <person name="Gargeya S."/>
            <person name="Fitzgerald M."/>
            <person name="Haas B."/>
            <person name="Abouelleil A."/>
            <person name="Allen A.W."/>
            <person name="Alvarado L."/>
            <person name="Arachchi H.M."/>
            <person name="Berlin A.M."/>
            <person name="Chapman S.B."/>
            <person name="Gainer-Dewar J."/>
            <person name="Goldberg J."/>
            <person name="Griggs A."/>
            <person name="Gujja S."/>
            <person name="Hansen M."/>
            <person name="Howarth C."/>
            <person name="Imamovic A."/>
            <person name="Ireland A."/>
            <person name="Larimer J."/>
            <person name="McCowan C."/>
            <person name="Murphy C."/>
            <person name="Pearson M."/>
            <person name="Poon T.W."/>
            <person name="Priest M."/>
            <person name="Roberts A."/>
            <person name="Saif S."/>
            <person name="Shea T."/>
            <person name="Sisk P."/>
            <person name="Sykes S."/>
            <person name="Wortman J."/>
            <person name="Nusbaum C."/>
            <person name="Birren B."/>
        </authorList>
    </citation>
    <scope>NUCLEOTIDE SEQUENCE [LARGE SCALE GENOMIC DNA]</scope>
    <source>
        <strain evidence="2">WRAIR2</strain>
    </source>
</reference>
<name>A0A182NW16_9DIPT</name>
<protein>
    <submittedName>
        <fullName evidence="1">Uncharacterized protein</fullName>
    </submittedName>
</protein>
<reference evidence="1" key="2">
    <citation type="submission" date="2020-05" db="UniProtKB">
        <authorList>
            <consortium name="EnsemblMetazoa"/>
        </authorList>
    </citation>
    <scope>IDENTIFICATION</scope>
    <source>
        <strain evidence="1">WRAIR2</strain>
    </source>
</reference>
<keyword evidence="2" id="KW-1185">Reference proteome</keyword>
<proteinExistence type="predicted"/>
<accession>A0A182NW16</accession>
<evidence type="ECO:0000313" key="2">
    <source>
        <dbReference type="Proteomes" id="UP000075884"/>
    </source>
</evidence>
<organism evidence="1 2">
    <name type="scientific">Anopheles dirus</name>
    <dbReference type="NCBI Taxonomy" id="7168"/>
    <lineage>
        <taxon>Eukaryota</taxon>
        <taxon>Metazoa</taxon>
        <taxon>Ecdysozoa</taxon>
        <taxon>Arthropoda</taxon>
        <taxon>Hexapoda</taxon>
        <taxon>Insecta</taxon>
        <taxon>Pterygota</taxon>
        <taxon>Neoptera</taxon>
        <taxon>Endopterygota</taxon>
        <taxon>Diptera</taxon>
        <taxon>Nematocera</taxon>
        <taxon>Culicoidea</taxon>
        <taxon>Culicidae</taxon>
        <taxon>Anophelinae</taxon>
        <taxon>Anopheles</taxon>
    </lineage>
</organism>